<proteinExistence type="inferred from homology"/>
<dbReference type="RefSeq" id="WP_183306090.1">
    <property type="nucleotide sequence ID" value="NZ_JACIEP010000003.1"/>
</dbReference>
<dbReference type="Proteomes" id="UP000555103">
    <property type="component" value="Unassembled WGS sequence"/>
</dbReference>
<protein>
    <submittedName>
        <fullName evidence="3">Formamidopyrimidine-DNA glycosylase</fullName>
        <ecNumber evidence="3">3.2.2.23</ecNumber>
        <ecNumber evidence="3">4.2.99.18</ecNumber>
    </submittedName>
</protein>
<dbReference type="GO" id="GO:0006284">
    <property type="term" value="P:base-excision repair"/>
    <property type="evidence" value="ECO:0007669"/>
    <property type="project" value="InterPro"/>
</dbReference>
<name>A0A840CQC7_9BACT</name>
<evidence type="ECO:0000313" key="3">
    <source>
        <dbReference type="EMBL" id="MBB4035145.1"/>
    </source>
</evidence>
<feature type="domain" description="Formamidopyrimidine-DNA glycosylase H2TH DNA-binding" evidence="2">
    <location>
        <begin position="134"/>
        <end position="229"/>
    </location>
</feature>
<dbReference type="InterPro" id="IPR015886">
    <property type="entry name" value="H2TH_FPG"/>
</dbReference>
<dbReference type="PANTHER" id="PTHR22993:SF9">
    <property type="entry name" value="FORMAMIDOPYRIMIDINE-DNA GLYCOSYLASE"/>
    <property type="match status" value="1"/>
</dbReference>
<evidence type="ECO:0000313" key="4">
    <source>
        <dbReference type="Proteomes" id="UP000555103"/>
    </source>
</evidence>
<dbReference type="EC" id="4.2.99.18" evidence="3"/>
<dbReference type="Gene3D" id="1.10.8.50">
    <property type="match status" value="1"/>
</dbReference>
<evidence type="ECO:0000259" key="2">
    <source>
        <dbReference type="SMART" id="SM01232"/>
    </source>
</evidence>
<gene>
    <name evidence="3" type="ORF">GGR21_001034</name>
</gene>
<dbReference type="SUPFAM" id="SSF57716">
    <property type="entry name" value="Glucocorticoid receptor-like (DNA-binding domain)"/>
    <property type="match status" value="1"/>
</dbReference>
<dbReference type="SUPFAM" id="SSF81624">
    <property type="entry name" value="N-terminal domain of MutM-like DNA repair proteins"/>
    <property type="match status" value="1"/>
</dbReference>
<keyword evidence="3" id="KW-0456">Lyase</keyword>
<sequence>MIEIPESTVISRQAENILIGKRISNVLQATSPHKFAWYNGDPLLYKDLLVGREIELVRGHGSFVDIILDEDVKISIGDGTNLKYYPAFEKYPVKHQLLIVFDDNSFLAFTVAMYGAIFAYKGELDNFYHRNSLESISPLAEEFDRVYFGNIFKSVKKDMSIKALLATEQRIPGLGNGVLQDILFKAGIHPKRKISTLSDLQRDDLFHCLKVTLQSMTEKGGRNTEKDFYGNWGRYKTLLSKNTYKDPCPNCGGEIKKEAYLGGSVYYCIDCQKDK</sequence>
<dbReference type="EC" id="3.2.2.23" evidence="3"/>
<dbReference type="SMART" id="SM01232">
    <property type="entry name" value="H2TH"/>
    <property type="match status" value="1"/>
</dbReference>
<dbReference type="InterPro" id="IPR035937">
    <property type="entry name" value="FPG_N"/>
</dbReference>
<dbReference type="AlphaFoldDB" id="A0A840CQC7"/>
<keyword evidence="3" id="KW-0378">Hydrolase</keyword>
<comment type="similarity">
    <text evidence="1">Belongs to the FPG family.</text>
</comment>
<dbReference type="GO" id="GO:0034039">
    <property type="term" value="F:8-oxo-7,8-dihydroguanine DNA N-glycosylase activity"/>
    <property type="evidence" value="ECO:0007669"/>
    <property type="project" value="TreeGrafter"/>
</dbReference>
<dbReference type="GO" id="GO:0140078">
    <property type="term" value="F:class I DNA-(apurinic or apyrimidinic site) endonuclease activity"/>
    <property type="evidence" value="ECO:0007669"/>
    <property type="project" value="UniProtKB-EC"/>
</dbReference>
<keyword evidence="3" id="KW-0326">Glycosidase</keyword>
<dbReference type="GO" id="GO:0003684">
    <property type="term" value="F:damaged DNA binding"/>
    <property type="evidence" value="ECO:0007669"/>
    <property type="project" value="InterPro"/>
</dbReference>
<dbReference type="GO" id="GO:0008270">
    <property type="term" value="F:zinc ion binding"/>
    <property type="evidence" value="ECO:0007669"/>
    <property type="project" value="InterPro"/>
</dbReference>
<dbReference type="SUPFAM" id="SSF46946">
    <property type="entry name" value="S13-like H2TH domain"/>
    <property type="match status" value="1"/>
</dbReference>
<keyword evidence="4" id="KW-1185">Reference proteome</keyword>
<accession>A0A840CQC7</accession>
<reference evidence="3 4" key="1">
    <citation type="submission" date="2020-08" db="EMBL/GenBank/DDBJ databases">
        <title>Genomic Encyclopedia of Type Strains, Phase IV (KMG-IV): sequencing the most valuable type-strain genomes for metagenomic binning, comparative biology and taxonomic classification.</title>
        <authorList>
            <person name="Goeker M."/>
        </authorList>
    </citation>
    <scope>NUCLEOTIDE SEQUENCE [LARGE SCALE GENOMIC DNA]</scope>
    <source>
        <strain evidence="3 4">DSM 104969</strain>
    </source>
</reference>
<organism evidence="3 4">
    <name type="scientific">Dysgonomonas hofstadii</name>
    <dbReference type="NCBI Taxonomy" id="637886"/>
    <lineage>
        <taxon>Bacteria</taxon>
        <taxon>Pseudomonadati</taxon>
        <taxon>Bacteroidota</taxon>
        <taxon>Bacteroidia</taxon>
        <taxon>Bacteroidales</taxon>
        <taxon>Dysgonomonadaceae</taxon>
        <taxon>Dysgonomonas</taxon>
    </lineage>
</organism>
<dbReference type="PANTHER" id="PTHR22993">
    <property type="entry name" value="FORMAMIDOPYRIMIDINE-DNA GLYCOSYLASE"/>
    <property type="match status" value="1"/>
</dbReference>
<comment type="caution">
    <text evidence="3">The sequence shown here is derived from an EMBL/GenBank/DDBJ whole genome shotgun (WGS) entry which is preliminary data.</text>
</comment>
<dbReference type="Pfam" id="PF06831">
    <property type="entry name" value="H2TH"/>
    <property type="match status" value="1"/>
</dbReference>
<evidence type="ECO:0000256" key="1">
    <source>
        <dbReference type="ARBA" id="ARBA00009409"/>
    </source>
</evidence>
<dbReference type="EMBL" id="JACIEP010000003">
    <property type="protein sequence ID" value="MBB4035145.1"/>
    <property type="molecule type" value="Genomic_DNA"/>
</dbReference>
<dbReference type="InterPro" id="IPR010979">
    <property type="entry name" value="Ribosomal_uS13-like_H2TH"/>
</dbReference>